<dbReference type="RefSeq" id="WP_085486928.1">
    <property type="nucleotide sequence ID" value="NZ_FXAT01000007.1"/>
</dbReference>
<protein>
    <submittedName>
        <fullName evidence="3">Uncharacterized membrane protein</fullName>
    </submittedName>
</protein>
<reference evidence="4" key="1">
    <citation type="submission" date="2017-04" db="EMBL/GenBank/DDBJ databases">
        <authorList>
            <person name="Varghese N."/>
            <person name="Submissions S."/>
        </authorList>
    </citation>
    <scope>NUCLEOTIDE SEQUENCE [LARGE SCALE GENOMIC DNA]</scope>
    <source>
        <strain evidence="4">LMG 29540</strain>
    </source>
</reference>
<proteinExistence type="predicted"/>
<dbReference type="Proteomes" id="UP000193228">
    <property type="component" value="Unassembled WGS sequence"/>
</dbReference>
<keyword evidence="1" id="KW-0812">Transmembrane</keyword>
<evidence type="ECO:0000259" key="2">
    <source>
        <dbReference type="Pfam" id="PF13548"/>
    </source>
</evidence>
<gene>
    <name evidence="3" type="ORF">SAMN06265784_107223</name>
</gene>
<dbReference type="OrthoDB" id="9812409at2"/>
<sequence>MSVYVLALLIGVVAGLRAMIAPTAVSWAARFGWLPLQGTPLAFFGFAATPYIFTVLAVVELITDQLPETPSRKVPLQFGARIVLGALSGAAISGAHGGLAGGSIVGVLGAVVGAVGAIIGTLGGAKARSSLASMFGRDAPAALIEDVVAIVGAALIVVSLHGF</sequence>
<organism evidence="3 4">
    <name type="scientific">Paraburkholderia susongensis</name>
    <dbReference type="NCBI Taxonomy" id="1515439"/>
    <lineage>
        <taxon>Bacteria</taxon>
        <taxon>Pseudomonadati</taxon>
        <taxon>Pseudomonadota</taxon>
        <taxon>Betaproteobacteria</taxon>
        <taxon>Burkholderiales</taxon>
        <taxon>Burkholderiaceae</taxon>
        <taxon>Paraburkholderia</taxon>
    </lineage>
</organism>
<feature type="domain" description="DUF4126" evidence="2">
    <location>
        <begin position="6"/>
        <end position="157"/>
    </location>
</feature>
<feature type="transmembrane region" description="Helical" evidence="1">
    <location>
        <begin position="38"/>
        <end position="62"/>
    </location>
</feature>
<dbReference type="STRING" id="1515439.SAMN06265784_107223"/>
<keyword evidence="1" id="KW-0472">Membrane</keyword>
<accession>A0A1X7LP05</accession>
<feature type="transmembrane region" description="Helical" evidence="1">
    <location>
        <begin position="99"/>
        <end position="122"/>
    </location>
</feature>
<dbReference type="AlphaFoldDB" id="A0A1X7LP05"/>
<keyword evidence="1" id="KW-1133">Transmembrane helix</keyword>
<name>A0A1X7LP05_9BURK</name>
<evidence type="ECO:0000256" key="1">
    <source>
        <dbReference type="SAM" id="Phobius"/>
    </source>
</evidence>
<evidence type="ECO:0000313" key="4">
    <source>
        <dbReference type="Proteomes" id="UP000193228"/>
    </source>
</evidence>
<dbReference type="InterPro" id="IPR025196">
    <property type="entry name" value="DUF4126"/>
</dbReference>
<keyword evidence="4" id="KW-1185">Reference proteome</keyword>
<dbReference type="EMBL" id="FXAT01000007">
    <property type="protein sequence ID" value="SMG55410.1"/>
    <property type="molecule type" value="Genomic_DNA"/>
</dbReference>
<feature type="transmembrane region" description="Helical" evidence="1">
    <location>
        <begin position="143"/>
        <end position="162"/>
    </location>
</feature>
<feature type="transmembrane region" description="Helical" evidence="1">
    <location>
        <begin position="74"/>
        <end position="93"/>
    </location>
</feature>
<evidence type="ECO:0000313" key="3">
    <source>
        <dbReference type="EMBL" id="SMG55410.1"/>
    </source>
</evidence>
<dbReference type="Pfam" id="PF13548">
    <property type="entry name" value="DUF4126"/>
    <property type="match status" value="1"/>
</dbReference>